<accession>A0A2X4U102</accession>
<dbReference type="GO" id="GO:0008908">
    <property type="term" value="F:isochorismatase activity"/>
    <property type="evidence" value="ECO:0007669"/>
    <property type="project" value="InterPro"/>
</dbReference>
<evidence type="ECO:0000256" key="1">
    <source>
        <dbReference type="ARBA" id="ARBA00022801"/>
    </source>
</evidence>
<dbReference type="RefSeq" id="WP_072704984.1">
    <property type="nucleotide sequence ID" value="NZ_JAFBBL010000001.1"/>
</dbReference>
<dbReference type="PANTHER" id="PTHR43540:SF6">
    <property type="entry name" value="ISOCHORISMATASE-LIKE DOMAIN-CONTAINING PROTEIN"/>
    <property type="match status" value="1"/>
</dbReference>
<dbReference type="EMBL" id="LS483468">
    <property type="protein sequence ID" value="SQI32853.1"/>
    <property type="molecule type" value="Genomic_DNA"/>
</dbReference>
<organism evidence="3 4">
    <name type="scientific">Rhodococcus coprophilus</name>
    <dbReference type="NCBI Taxonomy" id="38310"/>
    <lineage>
        <taxon>Bacteria</taxon>
        <taxon>Bacillati</taxon>
        <taxon>Actinomycetota</taxon>
        <taxon>Actinomycetes</taxon>
        <taxon>Mycobacteriales</taxon>
        <taxon>Nocardiaceae</taxon>
        <taxon>Rhodococcus</taxon>
    </lineage>
</organism>
<name>A0A2X4U102_9NOCA</name>
<evidence type="ECO:0000313" key="4">
    <source>
        <dbReference type="Proteomes" id="UP000249091"/>
    </source>
</evidence>
<reference evidence="3 4" key="1">
    <citation type="submission" date="2018-06" db="EMBL/GenBank/DDBJ databases">
        <authorList>
            <consortium name="Pathogen Informatics"/>
            <person name="Doyle S."/>
        </authorList>
    </citation>
    <scope>NUCLEOTIDE SEQUENCE [LARGE SCALE GENOMIC DNA]</scope>
    <source>
        <strain evidence="3 4">NCTC10994</strain>
    </source>
</reference>
<proteinExistence type="predicted"/>
<feature type="domain" description="Isochorismatase-like" evidence="2">
    <location>
        <begin position="13"/>
        <end position="199"/>
    </location>
</feature>
<dbReference type="Gene3D" id="3.40.50.850">
    <property type="entry name" value="Isochorismatase-like"/>
    <property type="match status" value="1"/>
</dbReference>
<dbReference type="InterPro" id="IPR036380">
    <property type="entry name" value="Isochorismatase-like_sf"/>
</dbReference>
<dbReference type="SUPFAM" id="SSF52499">
    <property type="entry name" value="Isochorismatase-like hydrolases"/>
    <property type="match status" value="1"/>
</dbReference>
<dbReference type="InterPro" id="IPR016291">
    <property type="entry name" value="Isochorismatase"/>
</dbReference>
<dbReference type="InterPro" id="IPR050272">
    <property type="entry name" value="Isochorismatase-like_hydrls"/>
</dbReference>
<keyword evidence="1 3" id="KW-0378">Hydrolase</keyword>
<dbReference type="EC" id="3.5.1.-" evidence="3"/>
<sequence>MDSVPFRYDPARCALVVIDMQNDFCSPEGSLAHAGFDVTAAVAMTPRLNQLIATARTAGVRVIFVRTEHDETTDTRQWLGRVGEGPDAVRTGITCRTGTSGADYYGVSPREGDAVITKNRFSAFVGTNLDLTLRSLGIDSLLFTGVATEICVESSLRSALFHEYWVSLVEDCAATYSQAAHDASVSVVAQNFGTVVTAEKLESFWGTVSPS</sequence>
<dbReference type="PANTHER" id="PTHR43540">
    <property type="entry name" value="PEROXYUREIDOACRYLATE/UREIDOACRYLATE AMIDOHYDROLASE-RELATED"/>
    <property type="match status" value="1"/>
</dbReference>
<keyword evidence="4" id="KW-1185">Reference proteome</keyword>
<dbReference type="CDD" id="cd00431">
    <property type="entry name" value="cysteine_hydrolases"/>
    <property type="match status" value="1"/>
</dbReference>
<dbReference type="STRING" id="1219011.GCA_001895045_04122"/>
<dbReference type="AlphaFoldDB" id="A0A2X4U102"/>
<evidence type="ECO:0000313" key="3">
    <source>
        <dbReference type="EMBL" id="SQI32853.1"/>
    </source>
</evidence>
<dbReference type="Proteomes" id="UP000249091">
    <property type="component" value="Chromosome 1"/>
</dbReference>
<dbReference type="InterPro" id="IPR000868">
    <property type="entry name" value="Isochorismatase-like_dom"/>
</dbReference>
<dbReference type="KEGG" id="rcr:NCTC10994_02345"/>
<evidence type="ECO:0000259" key="2">
    <source>
        <dbReference type="Pfam" id="PF00857"/>
    </source>
</evidence>
<protein>
    <submittedName>
        <fullName evidence="3">Isochorismatase</fullName>
        <ecNumber evidence="3">3.5.1.-</ecNumber>
    </submittedName>
</protein>
<dbReference type="PRINTS" id="PR01398">
    <property type="entry name" value="ISCHRISMTASE"/>
</dbReference>
<dbReference type="Pfam" id="PF00857">
    <property type="entry name" value="Isochorismatase"/>
    <property type="match status" value="1"/>
</dbReference>
<gene>
    <name evidence="3" type="primary">rutB</name>
    <name evidence="3" type="ORF">NCTC10994_02345</name>
</gene>